<sequence length="174" mass="19510">MSEGALWLRRRCLFLSDEAALGTALQRPEVAKKAADVLLRVRESWGGAVDGAADLAACIHRWVERRQFADWQECVEWLLFSVEWQQERGSAANAEGALCRRALLELTALFAEEARAYDAAAASFAENYWRKARKRPRVLTSGEPNEKTPLVEARVSWSIAAELPPLVEQAFLLP</sequence>
<gene>
    <name evidence="1" type="ORF">Tco025E_08240</name>
</gene>
<dbReference type="AlphaFoldDB" id="A0A3S5IQY4"/>
<proteinExistence type="predicted"/>
<reference evidence="1 2" key="1">
    <citation type="journal article" date="2018" name="BMC Genomics">
        <title>Genomic comparison of Trypanosoma conorhini and Trypanosoma rangeli to Trypanosoma cruzi strains of high and low virulence.</title>
        <authorList>
            <person name="Bradwell K.R."/>
            <person name="Koparde V.N."/>
            <person name="Matveyev A.V."/>
            <person name="Serrano M.G."/>
            <person name="Alves J.M."/>
            <person name="Parikh H."/>
            <person name="Huang B."/>
            <person name="Lee V."/>
            <person name="Espinosa-Alvarez O."/>
            <person name="Ortiz P.A."/>
            <person name="Costa-Martins A.G."/>
            <person name="Teixeira M.M."/>
            <person name="Buck G.A."/>
        </authorList>
    </citation>
    <scope>NUCLEOTIDE SEQUENCE [LARGE SCALE GENOMIC DNA]</scope>
    <source>
        <strain evidence="1 2">025E</strain>
    </source>
</reference>
<name>A0A3S5IQY4_9TRYP</name>
<evidence type="ECO:0000313" key="2">
    <source>
        <dbReference type="Proteomes" id="UP000284403"/>
    </source>
</evidence>
<evidence type="ECO:0000313" key="1">
    <source>
        <dbReference type="EMBL" id="RNF03163.1"/>
    </source>
</evidence>
<dbReference type="EMBL" id="MKKU01000736">
    <property type="protein sequence ID" value="RNF03163.1"/>
    <property type="molecule type" value="Genomic_DNA"/>
</dbReference>
<organism evidence="1 2">
    <name type="scientific">Trypanosoma conorhini</name>
    <dbReference type="NCBI Taxonomy" id="83891"/>
    <lineage>
        <taxon>Eukaryota</taxon>
        <taxon>Discoba</taxon>
        <taxon>Euglenozoa</taxon>
        <taxon>Kinetoplastea</taxon>
        <taxon>Metakinetoplastina</taxon>
        <taxon>Trypanosomatida</taxon>
        <taxon>Trypanosomatidae</taxon>
        <taxon>Trypanosoma</taxon>
    </lineage>
</organism>
<dbReference type="RefSeq" id="XP_029224793.1">
    <property type="nucleotide sequence ID" value="XM_029375095.1"/>
</dbReference>
<keyword evidence="2" id="KW-1185">Reference proteome</keyword>
<accession>A0A3S5IQY4</accession>
<protein>
    <submittedName>
        <fullName evidence="1">Uncharacterized protein</fullName>
    </submittedName>
</protein>
<dbReference type="Proteomes" id="UP000284403">
    <property type="component" value="Unassembled WGS sequence"/>
</dbReference>
<dbReference type="OrthoDB" id="243295at2759"/>
<dbReference type="GeneID" id="40321851"/>
<comment type="caution">
    <text evidence="1">The sequence shown here is derived from an EMBL/GenBank/DDBJ whole genome shotgun (WGS) entry which is preliminary data.</text>
</comment>